<feature type="domain" description="PF0610-like rubredoxin-like zinc beta-ribbon C-terminal" evidence="2">
    <location>
        <begin position="59"/>
        <end position="94"/>
    </location>
</feature>
<proteinExistence type="predicted"/>
<dbReference type="OrthoDB" id="30924at2157"/>
<dbReference type="PANTHER" id="PTHR40663">
    <property type="match status" value="1"/>
</dbReference>
<keyword evidence="4" id="KW-1185">Reference proteome</keyword>
<dbReference type="Proteomes" id="UP000250179">
    <property type="component" value="Chromosome"/>
</dbReference>
<name>A0A2Z2MEY1_THEPR</name>
<organism evidence="3 4">
    <name type="scientific">Thermococcus profundus</name>
    <dbReference type="NCBI Taxonomy" id="49899"/>
    <lineage>
        <taxon>Archaea</taxon>
        <taxon>Methanobacteriati</taxon>
        <taxon>Methanobacteriota</taxon>
        <taxon>Thermococci</taxon>
        <taxon>Thermococcales</taxon>
        <taxon>Thermococcaceae</taxon>
        <taxon>Thermococcus</taxon>
    </lineage>
</organism>
<gene>
    <name evidence="3" type="ORF">A3L09_08195</name>
</gene>
<dbReference type="InterPro" id="IPR036390">
    <property type="entry name" value="WH_DNA-bd_sf"/>
</dbReference>
<reference evidence="3 4" key="1">
    <citation type="submission" date="2016-03" db="EMBL/GenBank/DDBJ databases">
        <title>Complete genome sequence of Thermococcus profundus strain DT5432.</title>
        <authorList>
            <person name="Oger P.M."/>
        </authorList>
    </citation>
    <scope>NUCLEOTIDE SEQUENCE [LARGE SCALE GENOMIC DNA]</scope>
    <source>
        <strain evidence="3 4">DT 5432</strain>
    </source>
</reference>
<dbReference type="Pfam" id="PF21476">
    <property type="entry name" value="PF0610-like_N"/>
    <property type="match status" value="1"/>
</dbReference>
<dbReference type="AlphaFoldDB" id="A0A2Z2MEY1"/>
<dbReference type="SUPFAM" id="SSF46785">
    <property type="entry name" value="Winged helix' DNA-binding domain"/>
    <property type="match status" value="1"/>
</dbReference>
<feature type="domain" description="PF0610-like winged HTH N-terminal" evidence="1">
    <location>
        <begin position="3"/>
        <end position="56"/>
    </location>
</feature>
<dbReference type="InterPro" id="IPR038767">
    <property type="entry name" value="PF0610-like"/>
</dbReference>
<dbReference type="EMBL" id="CP014862">
    <property type="protein sequence ID" value="ASJ03235.1"/>
    <property type="molecule type" value="Genomic_DNA"/>
</dbReference>
<dbReference type="GeneID" id="33320390"/>
<evidence type="ECO:0000313" key="4">
    <source>
        <dbReference type="Proteomes" id="UP000250179"/>
    </source>
</evidence>
<dbReference type="RefSeq" id="WP_088858492.1">
    <property type="nucleotide sequence ID" value="NZ_CP014862.1"/>
</dbReference>
<sequence length="98" mass="11388">MMTRRQRIISLLEEGDYSPSELAKALDMRGRGSIKIILEDLKAIQRTLKREGKVLLIKPAECRNCGFVFKPEIKVPSKCPRCKSEWIEEPRFKIVVRD</sequence>
<dbReference type="InterPro" id="IPR049159">
    <property type="entry name" value="PF0610-like_wHTH_N"/>
</dbReference>
<evidence type="ECO:0000259" key="1">
    <source>
        <dbReference type="Pfam" id="PF21476"/>
    </source>
</evidence>
<protein>
    <submittedName>
        <fullName evidence="3">Transcriptional regulator</fullName>
    </submittedName>
</protein>
<dbReference type="KEGG" id="tprf:A3L09_08195"/>
<dbReference type="InterPro" id="IPR057022">
    <property type="entry name" value="PF0610-like_Zn_ribbon_C"/>
</dbReference>
<dbReference type="PANTHER" id="PTHR40663:SF2">
    <property type="entry name" value="TRANSCRIPTIONAL REGULATOR"/>
    <property type="match status" value="1"/>
</dbReference>
<evidence type="ECO:0000259" key="2">
    <source>
        <dbReference type="Pfam" id="PF23470"/>
    </source>
</evidence>
<evidence type="ECO:0000313" key="3">
    <source>
        <dbReference type="EMBL" id="ASJ03235.1"/>
    </source>
</evidence>
<accession>A0A2Z2MEY1</accession>
<dbReference type="Pfam" id="PF23470">
    <property type="entry name" value="Zn_ribbon_PF0610"/>
    <property type="match status" value="1"/>
</dbReference>